<dbReference type="RefSeq" id="XP_009657859.1">
    <property type="nucleotide sequence ID" value="XM_009659564.1"/>
</dbReference>
<name>G2X9M8_VERDV</name>
<organism evidence="2 3">
    <name type="scientific">Verticillium dahliae (strain VdLs.17 / ATCC MYA-4575 / FGSC 10137)</name>
    <name type="common">Verticillium wilt</name>
    <dbReference type="NCBI Taxonomy" id="498257"/>
    <lineage>
        <taxon>Eukaryota</taxon>
        <taxon>Fungi</taxon>
        <taxon>Dikarya</taxon>
        <taxon>Ascomycota</taxon>
        <taxon>Pezizomycotina</taxon>
        <taxon>Sordariomycetes</taxon>
        <taxon>Hypocreomycetidae</taxon>
        <taxon>Glomerellales</taxon>
        <taxon>Plectosphaerellaceae</taxon>
        <taxon>Verticillium</taxon>
    </lineage>
</organism>
<keyword evidence="3" id="KW-1185">Reference proteome</keyword>
<dbReference type="InParanoid" id="G2X9M8"/>
<evidence type="ECO:0000313" key="3">
    <source>
        <dbReference type="Proteomes" id="UP000001611"/>
    </source>
</evidence>
<protein>
    <submittedName>
        <fullName evidence="2">Uncharacterized protein</fullName>
    </submittedName>
</protein>
<proteinExistence type="predicted"/>
<feature type="region of interest" description="Disordered" evidence="1">
    <location>
        <begin position="70"/>
        <end position="106"/>
    </location>
</feature>
<dbReference type="Proteomes" id="UP000001611">
    <property type="component" value="Unassembled WGS sequence"/>
</dbReference>
<evidence type="ECO:0000256" key="1">
    <source>
        <dbReference type="SAM" id="MobiDB-lite"/>
    </source>
</evidence>
<evidence type="ECO:0000313" key="2">
    <source>
        <dbReference type="EMBL" id="EGY15696.1"/>
    </source>
</evidence>
<reference evidence="2 3" key="1">
    <citation type="submission" date="2008-03" db="EMBL/GenBank/DDBJ databases">
        <title>The Genome Sequence of Verticillium dahliae VdLs.17.</title>
        <authorList>
            <consortium name="The Broad Institute Genome Sequencing Platform"/>
            <person name="Ma L.-J.J."/>
            <person name="Klosterman S.J."/>
            <person name="Subbarao K."/>
            <person name="Dobinson K."/>
            <person name="Veronese P."/>
            <person name="Kang S."/>
            <person name="Gold S.E."/>
            <person name="Young S."/>
            <person name="Jaffe D."/>
            <person name="Gnerre S."/>
            <person name="Berlin A."/>
            <person name="Heiman D."/>
            <person name="Hepburn T."/>
            <person name="Sykes S."/>
            <person name="Alvarado L."/>
            <person name="Kodira C.D."/>
            <person name="Lander E."/>
            <person name="Galagan J."/>
            <person name="Nusbaum C."/>
            <person name="Birren B."/>
        </authorList>
    </citation>
    <scope>NUCLEOTIDE SEQUENCE [LARGE SCALE GENOMIC DNA]</scope>
    <source>
        <strain evidence="3">VdLs.17 / ATCC MYA-4575 / FGSC 10137</strain>
    </source>
</reference>
<sequence length="106" mass="11065">MICRCTLSAYSRALIGQAPAPNRQITTLAPHHGAYISPPPGDNLPPLAMVAVIALACPARLAAIPVRPPQMLQRPTNGGRHAVRPMALKPATAHGDQRGSSLSPPP</sequence>
<dbReference type="AlphaFoldDB" id="G2X9M8"/>
<dbReference type="HOGENOM" id="CLU_2225228_0_0_1"/>
<reference evidence="3" key="2">
    <citation type="journal article" date="2011" name="PLoS Pathog.">
        <title>Comparative genomics yields insights into niche adaptation of plant vascular wilt pathogens.</title>
        <authorList>
            <person name="Klosterman S.J."/>
            <person name="Subbarao K.V."/>
            <person name="Kang S."/>
            <person name="Veronese P."/>
            <person name="Gold S.E."/>
            <person name="Thomma B.P.H.J."/>
            <person name="Chen Z."/>
            <person name="Henrissat B."/>
            <person name="Lee Y.-H."/>
            <person name="Park J."/>
            <person name="Garcia-Pedrajas M.D."/>
            <person name="Barbara D.J."/>
            <person name="Anchieta A."/>
            <person name="de Jonge R."/>
            <person name="Santhanam P."/>
            <person name="Maruthachalam K."/>
            <person name="Atallah Z."/>
            <person name="Amyotte S.G."/>
            <person name="Paz Z."/>
            <person name="Inderbitzin P."/>
            <person name="Hayes R.J."/>
            <person name="Heiman D.I."/>
            <person name="Young S."/>
            <person name="Zeng Q."/>
            <person name="Engels R."/>
            <person name="Galagan J."/>
            <person name="Cuomo C.A."/>
            <person name="Dobinson K.F."/>
            <person name="Ma L.-J."/>
        </authorList>
    </citation>
    <scope>NUCLEOTIDE SEQUENCE [LARGE SCALE GENOMIC DNA]</scope>
    <source>
        <strain evidence="3">VdLs.17 / ATCC MYA-4575 / FGSC 10137</strain>
    </source>
</reference>
<gene>
    <name evidence="2" type="ORF">VDAG_06860</name>
</gene>
<dbReference type="KEGG" id="vda:VDAG_06860"/>
<accession>G2X9M8</accession>
<dbReference type="EMBL" id="DS572708">
    <property type="protein sequence ID" value="EGY15696.1"/>
    <property type="molecule type" value="Genomic_DNA"/>
</dbReference>
<dbReference type="GeneID" id="20708323"/>